<gene>
    <name evidence="5" type="ORF">B0T23DRAFT_320779</name>
</gene>
<feature type="region of interest" description="Disordered" evidence="4">
    <location>
        <begin position="33"/>
        <end position="108"/>
    </location>
</feature>
<accession>A0AAJ0MNZ2</accession>
<dbReference type="RefSeq" id="XP_062690421.1">
    <property type="nucleotide sequence ID" value="XM_062835191.1"/>
</dbReference>
<keyword evidence="3" id="KW-0539">Nucleus</keyword>
<proteinExistence type="inferred from homology"/>
<dbReference type="Proteomes" id="UP001285908">
    <property type="component" value="Unassembled WGS sequence"/>
</dbReference>
<protein>
    <submittedName>
        <fullName evidence="5">Hepatocellular carcinoma-associated antigen 59-domain-containing protein</fullName>
    </submittedName>
</protein>
<dbReference type="GO" id="GO:0000398">
    <property type="term" value="P:mRNA splicing, via spliceosome"/>
    <property type="evidence" value="ECO:0007669"/>
    <property type="project" value="TreeGrafter"/>
</dbReference>
<comment type="subcellular location">
    <subcellularLocation>
        <location evidence="1">Nucleus</location>
    </subcellularLocation>
</comment>
<dbReference type="Pfam" id="PF07052">
    <property type="entry name" value="Hep_59"/>
    <property type="match status" value="1"/>
</dbReference>
<dbReference type="AlphaFoldDB" id="A0AAJ0MNZ2"/>
<organism evidence="5 6">
    <name type="scientific">Neurospora hispaniola</name>
    <dbReference type="NCBI Taxonomy" id="588809"/>
    <lineage>
        <taxon>Eukaryota</taxon>
        <taxon>Fungi</taxon>
        <taxon>Dikarya</taxon>
        <taxon>Ascomycota</taxon>
        <taxon>Pezizomycotina</taxon>
        <taxon>Sordariomycetes</taxon>
        <taxon>Sordariomycetidae</taxon>
        <taxon>Sordariales</taxon>
        <taxon>Sordariaceae</taxon>
        <taxon>Neurospora</taxon>
    </lineage>
</organism>
<dbReference type="InterPro" id="IPR010756">
    <property type="entry name" value="Tls1-like"/>
</dbReference>
<feature type="region of interest" description="Disordered" evidence="4">
    <location>
        <begin position="1"/>
        <end position="21"/>
    </location>
</feature>
<evidence type="ECO:0000256" key="2">
    <source>
        <dbReference type="ARBA" id="ARBA00007643"/>
    </source>
</evidence>
<feature type="compositionally biased region" description="Low complexity" evidence="4">
    <location>
        <begin position="70"/>
        <end position="97"/>
    </location>
</feature>
<keyword evidence="6" id="KW-1185">Reference proteome</keyword>
<evidence type="ECO:0000313" key="5">
    <source>
        <dbReference type="EMBL" id="KAK3488714.1"/>
    </source>
</evidence>
<feature type="compositionally biased region" description="Polar residues" evidence="4">
    <location>
        <begin position="46"/>
        <end position="68"/>
    </location>
</feature>
<dbReference type="EMBL" id="JAULSX010000006">
    <property type="protein sequence ID" value="KAK3488714.1"/>
    <property type="molecule type" value="Genomic_DNA"/>
</dbReference>
<comment type="similarity">
    <text evidence="2">Belongs to the TLS1 family.</text>
</comment>
<evidence type="ECO:0000256" key="1">
    <source>
        <dbReference type="ARBA" id="ARBA00004123"/>
    </source>
</evidence>
<dbReference type="GeneID" id="87872813"/>
<dbReference type="PANTHER" id="PTHR13486:SF2">
    <property type="entry name" value="SPLICING FACTOR C9ORF78"/>
    <property type="match status" value="1"/>
</dbReference>
<comment type="caution">
    <text evidence="5">The sequence shown here is derived from an EMBL/GenBank/DDBJ whole genome shotgun (WGS) entry which is preliminary data.</text>
</comment>
<reference evidence="5 6" key="1">
    <citation type="journal article" date="2023" name="Mol. Phylogenet. Evol.">
        <title>Genome-scale phylogeny and comparative genomics of the fungal order Sordariales.</title>
        <authorList>
            <person name="Hensen N."/>
            <person name="Bonometti L."/>
            <person name="Westerberg I."/>
            <person name="Brannstrom I.O."/>
            <person name="Guillou S."/>
            <person name="Cros-Aarteil S."/>
            <person name="Calhoun S."/>
            <person name="Haridas S."/>
            <person name="Kuo A."/>
            <person name="Mondo S."/>
            <person name="Pangilinan J."/>
            <person name="Riley R."/>
            <person name="LaButti K."/>
            <person name="Andreopoulos B."/>
            <person name="Lipzen A."/>
            <person name="Chen C."/>
            <person name="Yan M."/>
            <person name="Daum C."/>
            <person name="Ng V."/>
            <person name="Clum A."/>
            <person name="Steindorff A."/>
            <person name="Ohm R.A."/>
            <person name="Martin F."/>
            <person name="Silar P."/>
            <person name="Natvig D.O."/>
            <person name="Lalanne C."/>
            <person name="Gautier V."/>
            <person name="Ament-Velasquez S.L."/>
            <person name="Kruys A."/>
            <person name="Hutchinson M.I."/>
            <person name="Powell A.J."/>
            <person name="Barry K."/>
            <person name="Miller A.N."/>
            <person name="Grigoriev I.V."/>
            <person name="Debuchy R."/>
            <person name="Gladieux P."/>
            <person name="Hiltunen Thoren M."/>
            <person name="Johannesson H."/>
        </authorList>
    </citation>
    <scope>NUCLEOTIDE SEQUENCE [LARGE SCALE GENOMIC DNA]</scope>
    <source>
        <strain evidence="5 6">FGSC 10403</strain>
    </source>
</reference>
<name>A0AAJ0MNZ2_9PEZI</name>
<feature type="region of interest" description="Disordered" evidence="4">
    <location>
        <begin position="293"/>
        <end position="327"/>
    </location>
</feature>
<feature type="region of interest" description="Disordered" evidence="4">
    <location>
        <begin position="376"/>
        <end position="433"/>
    </location>
</feature>
<dbReference type="GO" id="GO:0005681">
    <property type="term" value="C:spliceosomal complex"/>
    <property type="evidence" value="ECO:0007669"/>
    <property type="project" value="TreeGrafter"/>
</dbReference>
<feature type="compositionally biased region" description="Basic and acidic residues" evidence="4">
    <location>
        <begin position="305"/>
        <end position="327"/>
    </location>
</feature>
<evidence type="ECO:0000256" key="4">
    <source>
        <dbReference type="SAM" id="MobiDB-lite"/>
    </source>
</evidence>
<feature type="compositionally biased region" description="Polar residues" evidence="4">
    <location>
        <begin position="1"/>
        <end position="10"/>
    </location>
</feature>
<dbReference type="PANTHER" id="PTHR13486">
    <property type="entry name" value="TELOMERE LENGTH AND SILENCING PROTEIN 1 TLS1 FAMILY MEMBER"/>
    <property type="match status" value="1"/>
</dbReference>
<evidence type="ECO:0000313" key="6">
    <source>
        <dbReference type="Proteomes" id="UP001285908"/>
    </source>
</evidence>
<sequence>MEASAPTSELTTVPTPEPAAAVAPPVFFRAGKKKRAFRQRAEETSIEPTAQTESATTINIGNDATPTGQAAASTTEPAASATVATATTTTTTTTAAAGKRDGGNDKEEGGLSVAEVLRLRNAKKHRLGGVAFRAGDEFSPTVQNAEQAIVLHDGVGGGSGGGQVQEAAILGGVAKRFAPQTGMVGELVNRHMEEYIESELARRKRLAAEYRAQQEGGGQNGSSNAMATTTTSGMTNLLQADPTLSVGGGKVESQRALHGKLMEIDLGEEARARNIAETERARRRLEGQILEEEEDADGRRKKVRLGPDGKPWRSRNRRDSDALKRDQQVEEFLRENRLDVYDVPSDQPEYAAGLEDDEMAADDRIAEEFRRDFMDAMSQRHRRRRPAVNATARPSARNQDAEILRGPKLGGSRNARAAMREKLLREQEQQKRR</sequence>
<feature type="compositionally biased region" description="Low complexity" evidence="4">
    <location>
        <begin position="11"/>
        <end position="21"/>
    </location>
</feature>
<evidence type="ECO:0000256" key="3">
    <source>
        <dbReference type="ARBA" id="ARBA00023242"/>
    </source>
</evidence>
<feature type="compositionally biased region" description="Basic and acidic residues" evidence="4">
    <location>
        <begin position="98"/>
        <end position="108"/>
    </location>
</feature>
<feature type="compositionally biased region" description="Basic and acidic residues" evidence="4">
    <location>
        <begin position="418"/>
        <end position="433"/>
    </location>
</feature>